<evidence type="ECO:0000256" key="1">
    <source>
        <dbReference type="SAM" id="Phobius"/>
    </source>
</evidence>
<comment type="caution">
    <text evidence="2">The sequence shown here is derived from an EMBL/GenBank/DDBJ whole genome shotgun (WGS) entry which is preliminary data.</text>
</comment>
<evidence type="ECO:0000313" key="3">
    <source>
        <dbReference type="Proteomes" id="UP000324222"/>
    </source>
</evidence>
<organism evidence="2 3">
    <name type="scientific">Portunus trituberculatus</name>
    <name type="common">Swimming crab</name>
    <name type="synonym">Neptunus trituberculatus</name>
    <dbReference type="NCBI Taxonomy" id="210409"/>
    <lineage>
        <taxon>Eukaryota</taxon>
        <taxon>Metazoa</taxon>
        <taxon>Ecdysozoa</taxon>
        <taxon>Arthropoda</taxon>
        <taxon>Crustacea</taxon>
        <taxon>Multicrustacea</taxon>
        <taxon>Malacostraca</taxon>
        <taxon>Eumalacostraca</taxon>
        <taxon>Eucarida</taxon>
        <taxon>Decapoda</taxon>
        <taxon>Pleocyemata</taxon>
        <taxon>Brachyura</taxon>
        <taxon>Eubrachyura</taxon>
        <taxon>Portunoidea</taxon>
        <taxon>Portunidae</taxon>
        <taxon>Portuninae</taxon>
        <taxon>Portunus</taxon>
    </lineage>
</organism>
<keyword evidence="1" id="KW-1133">Transmembrane helix</keyword>
<evidence type="ECO:0008006" key="4">
    <source>
        <dbReference type="Google" id="ProtNLM"/>
    </source>
</evidence>
<keyword evidence="3" id="KW-1185">Reference proteome</keyword>
<feature type="transmembrane region" description="Helical" evidence="1">
    <location>
        <begin position="118"/>
        <end position="138"/>
    </location>
</feature>
<dbReference type="EMBL" id="VSRR010081605">
    <property type="protein sequence ID" value="MPC89608.1"/>
    <property type="molecule type" value="Genomic_DNA"/>
</dbReference>
<sequence>MTPGKRGCKCNGVVSKGWSAYIVSLRRSPTTLSSPLVSCALLSCSLLSFSSRPPSLLHAKLVCLFLSSQSSSLVLMSVYFVFVSMFCLFVLCLLLCVFLLSFFVFVAWFGFVVSFSHLLLLLSSQLLFSVFVLSSPFFPVSFLHRSDRLILLLTC</sequence>
<dbReference type="AlphaFoldDB" id="A0A5B7J9M1"/>
<evidence type="ECO:0000313" key="2">
    <source>
        <dbReference type="EMBL" id="MPC89608.1"/>
    </source>
</evidence>
<keyword evidence="1" id="KW-0472">Membrane</keyword>
<reference evidence="2 3" key="1">
    <citation type="submission" date="2019-05" db="EMBL/GenBank/DDBJ databases">
        <title>Another draft genome of Portunus trituberculatus and its Hox gene families provides insights of decapod evolution.</title>
        <authorList>
            <person name="Jeong J.-H."/>
            <person name="Song I."/>
            <person name="Kim S."/>
            <person name="Choi T."/>
            <person name="Kim D."/>
            <person name="Ryu S."/>
            <person name="Kim W."/>
        </authorList>
    </citation>
    <scope>NUCLEOTIDE SEQUENCE [LARGE SCALE GENOMIC DNA]</scope>
    <source>
        <tissue evidence="2">Muscle</tissue>
    </source>
</reference>
<protein>
    <recommendedName>
        <fullName evidence="4">Transmembrane protein</fullName>
    </recommendedName>
</protein>
<keyword evidence="1" id="KW-0812">Transmembrane</keyword>
<accession>A0A5B7J9M1</accession>
<dbReference type="Proteomes" id="UP000324222">
    <property type="component" value="Unassembled WGS sequence"/>
</dbReference>
<name>A0A5B7J9M1_PORTR</name>
<gene>
    <name evidence="2" type="ORF">E2C01_084562</name>
</gene>
<feature type="transmembrane region" description="Helical" evidence="1">
    <location>
        <begin position="88"/>
        <end position="111"/>
    </location>
</feature>
<proteinExistence type="predicted"/>